<evidence type="ECO:0000259" key="2">
    <source>
        <dbReference type="PROSITE" id="PS50989"/>
    </source>
</evidence>
<accession>A0A1A9K9Z8</accession>
<reference evidence="3 4" key="1">
    <citation type="submission" date="2016-05" db="EMBL/GenBank/DDBJ databases">
        <title>Genome Sequence of Pseudomonas citronellolis Strain SJTE-3, an Estrogens and Persistent Organic Pollutants degradation strain.</title>
        <authorList>
            <person name="Liang R."/>
        </authorList>
    </citation>
    <scope>NUCLEOTIDE SEQUENCE [LARGE SCALE GENOMIC DNA]</scope>
    <source>
        <strain evidence="3 4">SJTE-3</strain>
    </source>
</reference>
<dbReference type="FunFam" id="3.90.226.10:FF:000021">
    <property type="entry name" value="Acetyl-CoA carboxylase carboxyltransferase subunit"/>
    <property type="match status" value="1"/>
</dbReference>
<dbReference type="Gene3D" id="3.90.226.10">
    <property type="entry name" value="2-enoyl-CoA Hydratase, Chain A, domain 1"/>
    <property type="match status" value="2"/>
</dbReference>
<dbReference type="InterPro" id="IPR011763">
    <property type="entry name" value="COA_CT_C"/>
</dbReference>
<dbReference type="PANTHER" id="PTHR22855">
    <property type="entry name" value="ACETYL, PROPIONYL, PYRUVATE, AND GLUTACONYL CARBOXYLASE-RELATED"/>
    <property type="match status" value="1"/>
</dbReference>
<dbReference type="PROSITE" id="PS50980">
    <property type="entry name" value="COA_CT_NTER"/>
    <property type="match status" value="1"/>
</dbReference>
<protein>
    <submittedName>
        <fullName evidence="3">Acetyl-CoA carboxylase carboxyltransferase subunit</fullName>
    </submittedName>
</protein>
<dbReference type="GO" id="GO:0016874">
    <property type="term" value="F:ligase activity"/>
    <property type="evidence" value="ECO:0007669"/>
    <property type="project" value="InterPro"/>
</dbReference>
<gene>
    <name evidence="3" type="ORF">A9C11_09865</name>
</gene>
<dbReference type="InterPro" id="IPR011762">
    <property type="entry name" value="COA_CT_N"/>
</dbReference>
<evidence type="ECO:0000259" key="1">
    <source>
        <dbReference type="PROSITE" id="PS50980"/>
    </source>
</evidence>
<feature type="domain" description="CoA carboxyltransferase N-terminal" evidence="1">
    <location>
        <begin position="21"/>
        <end position="277"/>
    </location>
</feature>
<dbReference type="AlphaFoldDB" id="A0A1A9K9Z8"/>
<dbReference type="RefSeq" id="WP_064582553.1">
    <property type="nucleotide sequence ID" value="NZ_CP015878.1"/>
</dbReference>
<dbReference type="Proteomes" id="UP000077748">
    <property type="component" value="Chromosome"/>
</dbReference>
<dbReference type="InterPro" id="IPR029045">
    <property type="entry name" value="ClpP/crotonase-like_dom_sf"/>
</dbReference>
<evidence type="ECO:0000313" key="3">
    <source>
        <dbReference type="EMBL" id="ANI14271.1"/>
    </source>
</evidence>
<keyword evidence="3" id="KW-0808">Transferase</keyword>
<proteinExistence type="predicted"/>
<dbReference type="Pfam" id="PF01039">
    <property type="entry name" value="Carboxyl_trans"/>
    <property type="match status" value="1"/>
</dbReference>
<dbReference type="PANTHER" id="PTHR22855:SF46">
    <property type="entry name" value="METHYLCROTONOYL-COA CARBOXYLASE"/>
    <property type="match status" value="1"/>
</dbReference>
<dbReference type="InterPro" id="IPR034733">
    <property type="entry name" value="AcCoA_carboxyl_beta"/>
</dbReference>
<dbReference type="EMBL" id="CP015878">
    <property type="protein sequence ID" value="ANI14271.1"/>
    <property type="molecule type" value="Genomic_DNA"/>
</dbReference>
<sequence length="538" mass="57149">MPVIVSELDTQGEDFARNREAMLAAVASFREVEQKVLDKAAEAKPKFDKRGQLLPRERLNLLLDPGAPFLELCSLTGYKLHDDKDGTQAGGGIISGIGYVAGVRCLVSASNSAIKGGTISPTGLKKTLRLQQVALENKLPLVALTESGGANLNYAAEIFVEGARGFANQARLSAAGIPQVTVVHGSSTAGGAYQPGLSDYVVVVRGKAKMFLAGPPLLKAATGEVATDEELGGAELHAQVAGTAEYLAENDADGVRLAREILAALPWNAQLPARPTRQWDEPLYPAEELLGVVPADARKPYDVREIIARIADGSRFLAFKNEFDAQTVCGHLHIEGHACGLIGNNGPITPQGAAKAAQFIQLCEQSNTPILFLHNTTGFMVGTESERLGVIKHGSKMIQAVANATVPKLTLVVGGSYGAGNYAMCGRGLDPRFIFAWPNSRTAVMGGAQAGKVLRIVTEEKHAKEGKEADAKMLDMLEQVTAQKLDAQSTALYGTASLWDDGLIDPRDSRRLLGYLLDICAEAAVRPLKGNSFGVARF</sequence>
<evidence type="ECO:0000313" key="4">
    <source>
        <dbReference type="Proteomes" id="UP000077748"/>
    </source>
</evidence>
<dbReference type="GO" id="GO:0016740">
    <property type="term" value="F:transferase activity"/>
    <property type="evidence" value="ECO:0007669"/>
    <property type="project" value="UniProtKB-KW"/>
</dbReference>
<dbReference type="InterPro" id="IPR045190">
    <property type="entry name" value="MCCB/AccD1-like"/>
</dbReference>
<organism evidence="3 4">
    <name type="scientific">Pseudomonas citronellolis</name>
    <dbReference type="NCBI Taxonomy" id="53408"/>
    <lineage>
        <taxon>Bacteria</taxon>
        <taxon>Pseudomonadati</taxon>
        <taxon>Pseudomonadota</taxon>
        <taxon>Gammaproteobacteria</taxon>
        <taxon>Pseudomonadales</taxon>
        <taxon>Pseudomonadaceae</taxon>
        <taxon>Pseudomonas</taxon>
    </lineage>
</organism>
<dbReference type="PROSITE" id="PS50989">
    <property type="entry name" value="COA_CT_CTER"/>
    <property type="match status" value="1"/>
</dbReference>
<dbReference type="SUPFAM" id="SSF52096">
    <property type="entry name" value="ClpP/crotonase"/>
    <property type="match status" value="2"/>
</dbReference>
<dbReference type="FunFam" id="3.90.226.10:FF:000046">
    <property type="entry name" value="Geranyl-CoA carboxylase beta subunit"/>
    <property type="match status" value="1"/>
</dbReference>
<feature type="domain" description="CoA carboxyltransferase C-terminal" evidence="2">
    <location>
        <begin position="278"/>
        <end position="522"/>
    </location>
</feature>
<name>A0A1A9K9Z8_9PSED</name>